<feature type="region of interest" description="Disordered" evidence="5">
    <location>
        <begin position="404"/>
        <end position="432"/>
    </location>
</feature>
<dbReference type="SMART" id="SM01417">
    <property type="entry name" value="Solute_trans_a"/>
    <property type="match status" value="1"/>
</dbReference>
<feature type="transmembrane region" description="Helical" evidence="6">
    <location>
        <begin position="219"/>
        <end position="239"/>
    </location>
</feature>
<dbReference type="RefSeq" id="XP_069231712.1">
    <property type="nucleotide sequence ID" value="XM_069371342.1"/>
</dbReference>
<dbReference type="GeneID" id="96004180"/>
<dbReference type="AlphaFoldDB" id="A0AB34KXU0"/>
<feature type="transmembrane region" description="Helical" evidence="6">
    <location>
        <begin position="186"/>
        <end position="207"/>
    </location>
</feature>
<keyword evidence="4 6" id="KW-0472">Membrane</keyword>
<reference evidence="7 8" key="1">
    <citation type="journal article" date="2020" name="Microbiol. Resour. Announc.">
        <title>Draft Genome Sequence of a Cladosporium Species Isolated from the Mesophotic Ascidian Didemnum maculosum.</title>
        <authorList>
            <person name="Gioti A."/>
            <person name="Siaperas R."/>
            <person name="Nikolaivits E."/>
            <person name="Le Goff G."/>
            <person name="Ouazzani J."/>
            <person name="Kotoulas G."/>
            <person name="Topakas E."/>
        </authorList>
    </citation>
    <scope>NUCLEOTIDE SEQUENCE [LARGE SCALE GENOMIC DNA]</scope>
    <source>
        <strain evidence="7 8">TM138-S3</strain>
    </source>
</reference>
<evidence type="ECO:0000256" key="3">
    <source>
        <dbReference type="ARBA" id="ARBA00022989"/>
    </source>
</evidence>
<feature type="region of interest" description="Disordered" evidence="5">
    <location>
        <begin position="451"/>
        <end position="475"/>
    </location>
</feature>
<dbReference type="Pfam" id="PF03619">
    <property type="entry name" value="Solute_trans_a"/>
    <property type="match status" value="1"/>
</dbReference>
<comment type="caution">
    <text evidence="7">The sequence shown here is derived from an EMBL/GenBank/DDBJ whole genome shotgun (WGS) entry which is preliminary data.</text>
</comment>
<evidence type="ECO:0000256" key="2">
    <source>
        <dbReference type="ARBA" id="ARBA00022692"/>
    </source>
</evidence>
<evidence type="ECO:0000313" key="7">
    <source>
        <dbReference type="EMBL" id="KAL1588607.1"/>
    </source>
</evidence>
<comment type="subcellular location">
    <subcellularLocation>
        <location evidence="1">Membrane</location>
        <topology evidence="1">Multi-pass membrane protein</topology>
    </subcellularLocation>
</comment>
<organism evidence="7 8">
    <name type="scientific">Cladosporium halotolerans</name>
    <dbReference type="NCBI Taxonomy" id="1052096"/>
    <lineage>
        <taxon>Eukaryota</taxon>
        <taxon>Fungi</taxon>
        <taxon>Dikarya</taxon>
        <taxon>Ascomycota</taxon>
        <taxon>Pezizomycotina</taxon>
        <taxon>Dothideomycetes</taxon>
        <taxon>Dothideomycetidae</taxon>
        <taxon>Cladosporiales</taxon>
        <taxon>Cladosporiaceae</taxon>
        <taxon>Cladosporium</taxon>
    </lineage>
</organism>
<dbReference type="Proteomes" id="UP000803884">
    <property type="component" value="Unassembled WGS sequence"/>
</dbReference>
<feature type="transmembrane region" description="Helical" evidence="6">
    <location>
        <begin position="259"/>
        <end position="279"/>
    </location>
</feature>
<sequence>MLSPLLDVSGSTSQWPSNRSISRTIFSRDTTEADAKACARPIPTLIGDPLYASGDLTFHQLAIYICAPCLAVTTVATLHLSWQHLRNYTAPQEQRQILRIIAMPVFYCLFNFLALCWYSNFQYIHPLAGLYQSFAVAALFFLLLEWVCPEGTDRDRYFDEMPFKGKKGEIIEGGSLAWFQRTWASIFQFPLITLAFTIIEIVTQYYGEYCSNSFSAKHAHLWLFLASLLIVAGALEGTIAFAKRTKGEMSGTHKERAKIYSFLGIIFFQIIQNILFSLLNGKLFSPTRKLTYNDINFGMPALLTCLETVLFSLIFQWSYSAAEFRGRADRYLEAALAPRLGMWRAVRDALDLSDIVNAVWVALGLAWKGLMAWWNGPSAKEGSTGRAAGLAGAVAAKRRTVRQGRSPFDDNVAAPGPTAPRAAKDPAPAGRARTFRHDEELGVHAYRGDEYVPLRGGSRDSSLSDQSGGRRWGGA</sequence>
<dbReference type="InterPro" id="IPR005178">
    <property type="entry name" value="Ostalpha/TMEM184C"/>
</dbReference>
<dbReference type="EMBL" id="JAAQHG020000006">
    <property type="protein sequence ID" value="KAL1588607.1"/>
    <property type="molecule type" value="Genomic_DNA"/>
</dbReference>
<accession>A0AB34KXU0</accession>
<dbReference type="GO" id="GO:0016020">
    <property type="term" value="C:membrane"/>
    <property type="evidence" value="ECO:0007669"/>
    <property type="project" value="UniProtKB-SubCell"/>
</dbReference>
<feature type="transmembrane region" description="Helical" evidence="6">
    <location>
        <begin position="299"/>
        <end position="319"/>
    </location>
</feature>
<proteinExistence type="predicted"/>
<evidence type="ECO:0000313" key="8">
    <source>
        <dbReference type="Proteomes" id="UP000803884"/>
    </source>
</evidence>
<keyword evidence="2 6" id="KW-0812">Transmembrane</keyword>
<keyword evidence="8" id="KW-1185">Reference proteome</keyword>
<evidence type="ECO:0000256" key="5">
    <source>
        <dbReference type="SAM" id="MobiDB-lite"/>
    </source>
</evidence>
<feature type="transmembrane region" description="Helical" evidence="6">
    <location>
        <begin position="130"/>
        <end position="148"/>
    </location>
</feature>
<keyword evidence="3 6" id="KW-1133">Transmembrane helix</keyword>
<feature type="transmembrane region" description="Helical" evidence="6">
    <location>
        <begin position="61"/>
        <end position="85"/>
    </location>
</feature>
<gene>
    <name evidence="7" type="ORF">WHR41_02736</name>
</gene>
<evidence type="ECO:0000256" key="6">
    <source>
        <dbReference type="SAM" id="Phobius"/>
    </source>
</evidence>
<evidence type="ECO:0000256" key="1">
    <source>
        <dbReference type="ARBA" id="ARBA00004141"/>
    </source>
</evidence>
<protein>
    <submittedName>
        <fullName evidence="7">Uncharacterized protein</fullName>
    </submittedName>
</protein>
<name>A0AB34KXU0_9PEZI</name>
<dbReference type="PANTHER" id="PTHR23423">
    <property type="entry name" value="ORGANIC SOLUTE TRANSPORTER-RELATED"/>
    <property type="match status" value="1"/>
</dbReference>
<evidence type="ECO:0000256" key="4">
    <source>
        <dbReference type="ARBA" id="ARBA00023136"/>
    </source>
</evidence>
<feature type="transmembrane region" description="Helical" evidence="6">
    <location>
        <begin position="97"/>
        <end position="118"/>
    </location>
</feature>